<organism evidence="3">
    <name type="scientific">uncultured Thiotrichaceae bacterium</name>
    <dbReference type="NCBI Taxonomy" id="298394"/>
    <lineage>
        <taxon>Bacteria</taxon>
        <taxon>Pseudomonadati</taxon>
        <taxon>Pseudomonadota</taxon>
        <taxon>Gammaproteobacteria</taxon>
        <taxon>Thiotrichales</taxon>
        <taxon>Thiotrichaceae</taxon>
        <taxon>environmental samples</taxon>
    </lineage>
</organism>
<reference evidence="3" key="1">
    <citation type="submission" date="2020-01" db="EMBL/GenBank/DDBJ databases">
        <authorList>
            <person name="Meier V. D."/>
            <person name="Meier V D."/>
        </authorList>
    </citation>
    <scope>NUCLEOTIDE SEQUENCE</scope>
    <source>
        <strain evidence="3">HLG_WM_MAG_09</strain>
    </source>
</reference>
<dbReference type="SUPFAM" id="SSF103088">
    <property type="entry name" value="OmpA-like"/>
    <property type="match status" value="1"/>
</dbReference>
<accession>A0A6S6TYE7</accession>
<feature type="domain" description="OmpA-like" evidence="2">
    <location>
        <begin position="508"/>
        <end position="620"/>
    </location>
</feature>
<sequence>MQSESNILTASCSKPAEQDMQRLRDLLLGKDYEALLELRRQINTPELHSEKIAGVVSEALQLRAGQDETLSVVLSPTIENALSRSIESNPQRLADALYPVMGPAIRKSIQEALTQTFETFNQLLEQSLSPKFLGWRFDAWRTGRSYSEVVLLNTLEYQVEQVFLIHGETGLLLRHAEALNAISKDPDMVSGMLTAIQDFIADSFSVQDGASLKKLRLGELTVLIERGPYAVLAAVVRGDPPGDLTELLAETQETIHQQMANTLVSYEGDSEPFVRIHHLIEACLLSQRQQRVKSKPWITYFLLITLLSLAAYWGYQHYKSAQDELALERSQQQASAQALLDEQVKEGELQRLLTQAKHQQEQAFIQRVDKMNAEPGVVVINTEKSEQGYQVKGLLDPLARHPKTFIKQMPLASEAGLQDVDVTIDYSFQPYFSAEPEMVLKRAYVVLKPPKSIVLSLSNGVFRVSGEAGQRWRGQLENYWRSMPGVNTLDDSRLKMKQPQANVKAAVDKLLGEINREKYLFDNGVVTVDEASTHFVSQARDIRQLLQMTAVSGQRVQITLTGHTDSKGSVQLNEEISVKRAEHARSYLIRQGVPASIISISRDGVSGKNERSVSYFAQVY</sequence>
<dbReference type="PROSITE" id="PS51123">
    <property type="entry name" value="OMPA_2"/>
    <property type="match status" value="1"/>
</dbReference>
<proteinExistence type="predicted"/>
<dbReference type="Gene3D" id="3.30.1330.60">
    <property type="entry name" value="OmpA-like domain"/>
    <property type="match status" value="1"/>
</dbReference>
<dbReference type="Pfam" id="PF00691">
    <property type="entry name" value="OmpA"/>
    <property type="match status" value="1"/>
</dbReference>
<name>A0A6S6TYE7_9GAMM</name>
<protein>
    <submittedName>
        <fullName evidence="3">OmpA family protein</fullName>
    </submittedName>
</protein>
<evidence type="ECO:0000259" key="2">
    <source>
        <dbReference type="PROSITE" id="PS51123"/>
    </source>
</evidence>
<dbReference type="AlphaFoldDB" id="A0A6S6TYE7"/>
<gene>
    <name evidence="3" type="ORF">HELGO_WM45357</name>
</gene>
<evidence type="ECO:0000313" key="3">
    <source>
        <dbReference type="EMBL" id="CAA6825632.1"/>
    </source>
</evidence>
<evidence type="ECO:0000256" key="1">
    <source>
        <dbReference type="PROSITE-ProRule" id="PRU00473"/>
    </source>
</evidence>
<dbReference type="EMBL" id="CACVAT010000413">
    <property type="protein sequence ID" value="CAA6825632.1"/>
    <property type="molecule type" value="Genomic_DNA"/>
</dbReference>
<dbReference type="GO" id="GO:0016020">
    <property type="term" value="C:membrane"/>
    <property type="evidence" value="ECO:0007669"/>
    <property type="project" value="UniProtKB-UniRule"/>
</dbReference>
<dbReference type="InterPro" id="IPR006665">
    <property type="entry name" value="OmpA-like"/>
</dbReference>
<dbReference type="InterPro" id="IPR036737">
    <property type="entry name" value="OmpA-like_sf"/>
</dbReference>
<keyword evidence="1" id="KW-0472">Membrane</keyword>